<dbReference type="GO" id="GO:0005829">
    <property type="term" value="C:cytosol"/>
    <property type="evidence" value="ECO:0007669"/>
    <property type="project" value="TreeGrafter"/>
</dbReference>
<dbReference type="Gene3D" id="3.10.620.30">
    <property type="match status" value="1"/>
</dbReference>
<dbReference type="InterPro" id="IPR002931">
    <property type="entry name" value="Transglutaminase-like"/>
</dbReference>
<comment type="caution">
    <text evidence="6">The sequence shown here is derived from an EMBL/GenBank/DDBJ whole genome shotgun (WGS) entry which is preliminary data.</text>
</comment>
<sequence length="345" mass="40872">MGKVDYADISERLIQGYKEKLFVKQQNTLIEKQRNLGSLIATSNFGANLLNLLKTISKYEDHNAQQICLDSIDLEKIYKGVDDRMETPEIVNEIELGYSDYLVKEVLKWYKEFFFEWVNQPKTTEDQGEARLIKIERSNLKEQQEGSANVTEIYVTSKTNEIIRFPRYNDPIFLLNWKKGRCGEWNNCFCLILRSLGLRIRYIWNKEDHVWCEYYSTSLKTWIHLDCCENSFNEPLLYNKGWNKKMSYCIAFGMDGIKDVSFKYVNIEKNSLPRDQISESELCKIIKYCNSDLKKFKNKDDLFQLHVEENYEDYFYKQNNKILDDLKSRKSGDSSWTKERGEDGN</sequence>
<dbReference type="SMART" id="SM00460">
    <property type="entry name" value="TGc"/>
    <property type="match status" value="1"/>
</dbReference>
<dbReference type="GO" id="GO:0006516">
    <property type="term" value="P:glycoprotein catabolic process"/>
    <property type="evidence" value="ECO:0007669"/>
    <property type="project" value="TreeGrafter"/>
</dbReference>
<proteinExistence type="inferred from homology"/>
<reference evidence="6" key="1">
    <citation type="journal article" date="2021" name="Open Biol.">
        <title>Shared evolutionary footprints suggest mitochondrial oxidative damage underlies multiple complex I losses in fungi.</title>
        <authorList>
            <person name="Schikora-Tamarit M.A."/>
            <person name="Marcet-Houben M."/>
            <person name="Nosek J."/>
            <person name="Gabaldon T."/>
        </authorList>
    </citation>
    <scope>NUCLEOTIDE SEQUENCE</scope>
    <source>
        <strain evidence="6">CBS6341</strain>
    </source>
</reference>
<dbReference type="Gene3D" id="2.20.25.10">
    <property type="match status" value="1"/>
</dbReference>
<dbReference type="Pfam" id="PF01841">
    <property type="entry name" value="Transglut_core"/>
    <property type="match status" value="1"/>
</dbReference>
<keyword evidence="2" id="KW-0479">Metal-binding</keyword>
<dbReference type="PANTHER" id="PTHR12143">
    <property type="entry name" value="PEPTIDE N-GLYCANASE PNGASE -RELATED"/>
    <property type="match status" value="1"/>
</dbReference>
<evidence type="ECO:0000256" key="4">
    <source>
        <dbReference type="ARBA" id="ARBA00032858"/>
    </source>
</evidence>
<dbReference type="Proteomes" id="UP000769528">
    <property type="component" value="Unassembled WGS sequence"/>
</dbReference>
<dbReference type="AlphaFoldDB" id="A0A9P8PW93"/>
<evidence type="ECO:0000256" key="3">
    <source>
        <dbReference type="ARBA" id="ARBA00022833"/>
    </source>
</evidence>
<organism evidence="6 7">
    <name type="scientific">Wickerhamomyces mucosus</name>
    <dbReference type="NCBI Taxonomy" id="1378264"/>
    <lineage>
        <taxon>Eukaryota</taxon>
        <taxon>Fungi</taxon>
        <taxon>Dikarya</taxon>
        <taxon>Ascomycota</taxon>
        <taxon>Saccharomycotina</taxon>
        <taxon>Saccharomycetes</taxon>
        <taxon>Phaffomycetales</taxon>
        <taxon>Wickerhamomycetaceae</taxon>
        <taxon>Wickerhamomyces</taxon>
    </lineage>
</organism>
<dbReference type="PANTHER" id="PTHR12143:SF19">
    <property type="entry name" value="PEPTIDE-N(4)-(N-ACETYL-BETA-GLUCOSAMINYL)ASPARAGINE AMIDASE"/>
    <property type="match status" value="1"/>
</dbReference>
<dbReference type="GO" id="GO:0005634">
    <property type="term" value="C:nucleus"/>
    <property type="evidence" value="ECO:0007669"/>
    <property type="project" value="TreeGrafter"/>
</dbReference>
<evidence type="ECO:0000259" key="5">
    <source>
        <dbReference type="SMART" id="SM00460"/>
    </source>
</evidence>
<gene>
    <name evidence="6" type="ORF">WICMUC_000941</name>
</gene>
<dbReference type="GO" id="GO:0000224">
    <property type="term" value="F:peptide-N4-(N-acetyl-beta-glucosaminyl)asparagine amidase activity"/>
    <property type="evidence" value="ECO:0007669"/>
    <property type="project" value="TreeGrafter"/>
</dbReference>
<dbReference type="SUPFAM" id="SSF54001">
    <property type="entry name" value="Cysteine proteinases"/>
    <property type="match status" value="1"/>
</dbReference>
<comment type="similarity">
    <text evidence="1">Belongs to the transglutaminase-like superfamily. PNGase family.</text>
</comment>
<keyword evidence="7" id="KW-1185">Reference proteome</keyword>
<name>A0A9P8PW93_9ASCO</name>
<dbReference type="OrthoDB" id="409136at2759"/>
<evidence type="ECO:0000313" key="7">
    <source>
        <dbReference type="Proteomes" id="UP000769528"/>
    </source>
</evidence>
<feature type="domain" description="Transglutaminase-like" evidence="5">
    <location>
        <begin position="174"/>
        <end position="229"/>
    </location>
</feature>
<evidence type="ECO:0000313" key="6">
    <source>
        <dbReference type="EMBL" id="KAH3679496.1"/>
    </source>
</evidence>
<dbReference type="EMBL" id="JAEUBF010000300">
    <property type="protein sequence ID" value="KAH3679496.1"/>
    <property type="molecule type" value="Genomic_DNA"/>
</dbReference>
<accession>A0A9P8PW93</accession>
<reference evidence="6" key="2">
    <citation type="submission" date="2021-01" db="EMBL/GenBank/DDBJ databases">
        <authorList>
            <person name="Schikora-Tamarit M.A."/>
        </authorList>
    </citation>
    <scope>NUCLEOTIDE SEQUENCE</scope>
    <source>
        <strain evidence="6">CBS6341</strain>
    </source>
</reference>
<keyword evidence="3" id="KW-0862">Zinc</keyword>
<evidence type="ECO:0000256" key="1">
    <source>
        <dbReference type="ARBA" id="ARBA00009390"/>
    </source>
</evidence>
<protein>
    <recommendedName>
        <fullName evidence="4">Peptide:N-glycanase 1</fullName>
    </recommendedName>
</protein>
<dbReference type="GO" id="GO:0046872">
    <property type="term" value="F:metal ion binding"/>
    <property type="evidence" value="ECO:0007669"/>
    <property type="project" value="UniProtKB-KW"/>
</dbReference>
<evidence type="ECO:0000256" key="2">
    <source>
        <dbReference type="ARBA" id="ARBA00022723"/>
    </source>
</evidence>
<dbReference type="InterPro" id="IPR050883">
    <property type="entry name" value="PNGase"/>
</dbReference>
<dbReference type="InterPro" id="IPR038765">
    <property type="entry name" value="Papain-like_cys_pep_sf"/>
</dbReference>